<dbReference type="EMBL" id="CP126654">
    <property type="protein sequence ID" value="WJZ91393.1"/>
    <property type="molecule type" value="Genomic_DNA"/>
</dbReference>
<keyword evidence="3" id="KW-0328">Glycosyltransferase</keyword>
<evidence type="ECO:0000256" key="2">
    <source>
        <dbReference type="ARBA" id="ARBA00022679"/>
    </source>
</evidence>
<evidence type="ECO:0000313" key="5">
    <source>
        <dbReference type="Proteomes" id="UP001227230"/>
    </source>
</evidence>
<organism evidence="4 5">
    <name type="scientific">Vitis vinifera</name>
    <name type="common">Grape</name>
    <dbReference type="NCBI Taxonomy" id="29760"/>
    <lineage>
        <taxon>Eukaryota</taxon>
        <taxon>Viridiplantae</taxon>
        <taxon>Streptophyta</taxon>
        <taxon>Embryophyta</taxon>
        <taxon>Tracheophyta</taxon>
        <taxon>Spermatophyta</taxon>
        <taxon>Magnoliopsida</taxon>
        <taxon>eudicotyledons</taxon>
        <taxon>Gunneridae</taxon>
        <taxon>Pentapetalae</taxon>
        <taxon>rosids</taxon>
        <taxon>Vitales</taxon>
        <taxon>Vitaceae</taxon>
        <taxon>Viteae</taxon>
        <taxon>Vitis</taxon>
    </lineage>
</organism>
<evidence type="ECO:0008006" key="6">
    <source>
        <dbReference type="Google" id="ProtNLM"/>
    </source>
</evidence>
<dbReference type="Gene3D" id="3.40.50.2000">
    <property type="entry name" value="Glycogen Phosphorylase B"/>
    <property type="match status" value="1"/>
</dbReference>
<reference evidence="4 5" key="1">
    <citation type="journal article" date="2023" name="Hortic Res">
        <title>The complete reference genome for grapevine (Vitis vinifera L.) genetics and breeding.</title>
        <authorList>
            <person name="Shi X."/>
            <person name="Cao S."/>
            <person name="Wang X."/>
            <person name="Huang S."/>
            <person name="Wang Y."/>
            <person name="Liu Z."/>
            <person name="Liu W."/>
            <person name="Leng X."/>
            <person name="Peng Y."/>
            <person name="Wang N."/>
            <person name="Wang Y."/>
            <person name="Ma Z."/>
            <person name="Xu X."/>
            <person name="Zhang F."/>
            <person name="Xue H."/>
            <person name="Zhong H."/>
            <person name="Wang Y."/>
            <person name="Zhang K."/>
            <person name="Velt A."/>
            <person name="Avia K."/>
            <person name="Holtgrawe D."/>
            <person name="Grimplet J."/>
            <person name="Matus J.T."/>
            <person name="Ware D."/>
            <person name="Wu X."/>
            <person name="Wang H."/>
            <person name="Liu C."/>
            <person name="Fang Y."/>
            <person name="Rustenholz C."/>
            <person name="Cheng Z."/>
            <person name="Xiao H."/>
            <person name="Zhou Y."/>
        </authorList>
    </citation>
    <scope>NUCLEOTIDE SEQUENCE [LARGE SCALE GENOMIC DNA]</scope>
    <source>
        <strain evidence="5">cv. Pinot noir / PN40024</strain>
        <tissue evidence="4">Leaf</tissue>
    </source>
</reference>
<gene>
    <name evidence="4" type="ORF">VitviT2T_010469</name>
</gene>
<evidence type="ECO:0000256" key="3">
    <source>
        <dbReference type="RuleBase" id="RU003718"/>
    </source>
</evidence>
<name>A0ABY9C7U6_VITVI</name>
<dbReference type="Proteomes" id="UP001227230">
    <property type="component" value="Chromosome 7"/>
</dbReference>
<dbReference type="InterPro" id="IPR035595">
    <property type="entry name" value="UDP_glycos_trans_CS"/>
</dbReference>
<protein>
    <recommendedName>
        <fullName evidence="6">UDP-glycosyltransferases domain-containing protein</fullName>
    </recommendedName>
</protein>
<dbReference type="InterPro" id="IPR002213">
    <property type="entry name" value="UDP_glucos_trans"/>
</dbReference>
<keyword evidence="2 3" id="KW-0808">Transferase</keyword>
<dbReference type="Pfam" id="PF00201">
    <property type="entry name" value="UDPGT"/>
    <property type="match status" value="1"/>
</dbReference>
<keyword evidence="5" id="KW-1185">Reference proteome</keyword>
<evidence type="ECO:0000313" key="4">
    <source>
        <dbReference type="EMBL" id="WJZ91393.1"/>
    </source>
</evidence>
<sequence>MDSLASYGSFAELEPEHMEEVAWGLRRSNAYFLTVVGESQQAKLPQNFKEETVEKGLVVSWCPQLEVLAHRAIGCFLTNGGWNSTLEALSLGVPMVVAPVWTDQPTNAKFVEDVWGIGLRA</sequence>
<evidence type="ECO:0000256" key="1">
    <source>
        <dbReference type="ARBA" id="ARBA00009995"/>
    </source>
</evidence>
<dbReference type="PROSITE" id="PS00375">
    <property type="entry name" value="UDPGT"/>
    <property type="match status" value="1"/>
</dbReference>
<dbReference type="PANTHER" id="PTHR11926:SF1560">
    <property type="entry name" value="UDP-GLYCOSYLTRANSFERASE 74E1-RELATED"/>
    <property type="match status" value="1"/>
</dbReference>
<accession>A0ABY9C7U6</accession>
<proteinExistence type="inferred from homology"/>
<dbReference type="SUPFAM" id="SSF53756">
    <property type="entry name" value="UDP-Glycosyltransferase/glycogen phosphorylase"/>
    <property type="match status" value="1"/>
</dbReference>
<dbReference type="CDD" id="cd03784">
    <property type="entry name" value="GT1_Gtf-like"/>
    <property type="match status" value="1"/>
</dbReference>
<dbReference type="PANTHER" id="PTHR11926">
    <property type="entry name" value="GLUCOSYL/GLUCURONOSYL TRANSFERASES"/>
    <property type="match status" value="1"/>
</dbReference>
<comment type="similarity">
    <text evidence="1 3">Belongs to the UDP-glycosyltransferase family.</text>
</comment>